<name>A0AAV9N1L9_9EURO</name>
<reference evidence="2 3" key="1">
    <citation type="submission" date="2023-08" db="EMBL/GenBank/DDBJ databases">
        <title>Black Yeasts Isolated from many extreme environments.</title>
        <authorList>
            <person name="Coleine C."/>
            <person name="Stajich J.E."/>
            <person name="Selbmann L."/>
        </authorList>
    </citation>
    <scope>NUCLEOTIDE SEQUENCE [LARGE SCALE GENOMIC DNA]</scope>
    <source>
        <strain evidence="2 3">CCFEE 5792</strain>
    </source>
</reference>
<feature type="compositionally biased region" description="Basic and acidic residues" evidence="1">
    <location>
        <begin position="87"/>
        <end position="101"/>
    </location>
</feature>
<evidence type="ECO:0000313" key="3">
    <source>
        <dbReference type="Proteomes" id="UP001358417"/>
    </source>
</evidence>
<dbReference type="Proteomes" id="UP001358417">
    <property type="component" value="Unassembled WGS sequence"/>
</dbReference>
<feature type="compositionally biased region" description="Basic residues" evidence="1">
    <location>
        <begin position="102"/>
        <end position="111"/>
    </location>
</feature>
<evidence type="ECO:0000256" key="1">
    <source>
        <dbReference type="SAM" id="MobiDB-lite"/>
    </source>
</evidence>
<dbReference type="AlphaFoldDB" id="A0AAV9N1L9"/>
<organism evidence="2 3">
    <name type="scientific">Exophiala bonariae</name>
    <dbReference type="NCBI Taxonomy" id="1690606"/>
    <lineage>
        <taxon>Eukaryota</taxon>
        <taxon>Fungi</taxon>
        <taxon>Dikarya</taxon>
        <taxon>Ascomycota</taxon>
        <taxon>Pezizomycotina</taxon>
        <taxon>Eurotiomycetes</taxon>
        <taxon>Chaetothyriomycetidae</taxon>
        <taxon>Chaetothyriales</taxon>
        <taxon>Herpotrichiellaceae</taxon>
        <taxon>Exophiala</taxon>
    </lineage>
</organism>
<dbReference type="PANTHER" id="PTHR37540:SF5">
    <property type="entry name" value="TRANSCRIPTION FACTOR DOMAIN-CONTAINING PROTEIN"/>
    <property type="match status" value="1"/>
</dbReference>
<gene>
    <name evidence="2" type="ORF">LTR84_006560</name>
</gene>
<dbReference type="PANTHER" id="PTHR37540">
    <property type="entry name" value="TRANSCRIPTION FACTOR (ACR-2), PUTATIVE-RELATED-RELATED"/>
    <property type="match status" value="1"/>
</dbReference>
<feature type="region of interest" description="Disordered" evidence="1">
    <location>
        <begin position="53"/>
        <end position="115"/>
    </location>
</feature>
<protein>
    <recommendedName>
        <fullName evidence="4">Transcription factor domain-containing protein</fullName>
    </recommendedName>
</protein>
<evidence type="ECO:0000313" key="2">
    <source>
        <dbReference type="EMBL" id="KAK5047464.1"/>
    </source>
</evidence>
<accession>A0AAV9N1L9</accession>
<dbReference type="GeneID" id="89974732"/>
<keyword evidence="3" id="KW-1185">Reference proteome</keyword>
<proteinExistence type="predicted"/>
<dbReference type="EMBL" id="JAVRRD010000025">
    <property type="protein sequence ID" value="KAK5047464.1"/>
    <property type="molecule type" value="Genomic_DNA"/>
</dbReference>
<comment type="caution">
    <text evidence="2">The sequence shown here is derived from an EMBL/GenBank/DDBJ whole genome shotgun (WGS) entry which is preliminary data.</text>
</comment>
<dbReference type="RefSeq" id="XP_064703008.1">
    <property type="nucleotide sequence ID" value="XM_064850121.1"/>
</dbReference>
<sequence length="566" mass="63271">MDLASVRSEKSLFSMNEALLETESISYDVLGDFHDATESLNLPYRIGLANNDKRELRPHHAPGARRDDHSGAEWTRTSKGLSVPPSSDRKRVVKPTKDGKSHKAYPSKHRASTTSTQKLIRIARPQPTPWTMLGPNSALTASVLPCNLPDSLLKQYLHQIPYTLGEMVSRGASGSDYGKAFAMNVMSSITASPALLHSIIFAQMLYDRVHQGIHSATPIEVEVGSTAVEHLNREISNPKRAVSESHIWAVVALAYSGRVAVLRSGLQYPHQSFLKELQSIHVYCRMEVVFEHVLGLIKMIEMVGGLQNISTPGIAQMISLAGIIGACRMVQKPIFPFIPHTTSFLQDGELNVSQAEFDIVAAELGNLGTGFWDVWDVRSASGMFDFFAVIQHACDFTVVVENYIRGRWTSRTSTEIMDQRNYIQHSLMSLKSYSELAADEGTVDEVHYESARLAVIIYSFLVIFPIPPVAGPFETLTRLLRQELEQHDLKDGRPARLHIQLWVLMMGCIASVGLPCRPWFLSQLAVYLKIAKVERWQNLQEILQTFLWHPGTNNVDGLDIWDEIEA</sequence>
<evidence type="ECO:0008006" key="4">
    <source>
        <dbReference type="Google" id="ProtNLM"/>
    </source>
</evidence>